<dbReference type="RefSeq" id="WP_188616444.1">
    <property type="nucleotide sequence ID" value="NZ_BMLV01000001.1"/>
</dbReference>
<keyword evidence="3" id="KW-0624">Polysaccharide degradation</keyword>
<keyword evidence="6" id="KW-1185">Reference proteome</keyword>
<dbReference type="InterPro" id="IPR011050">
    <property type="entry name" value="Pectin_lyase_fold/virulence"/>
</dbReference>
<evidence type="ECO:0000256" key="3">
    <source>
        <dbReference type="RuleBase" id="RU361173"/>
    </source>
</evidence>
<protein>
    <recommendedName>
        <fullName evidence="4">Pectate lyase domain-containing protein</fullName>
    </recommendedName>
</protein>
<organism evidence="5 6">
    <name type="scientific">Cloacibacterium rupense</name>
    <dbReference type="NCBI Taxonomy" id="517423"/>
    <lineage>
        <taxon>Bacteria</taxon>
        <taxon>Pseudomonadati</taxon>
        <taxon>Bacteroidota</taxon>
        <taxon>Flavobacteriia</taxon>
        <taxon>Flavobacteriales</taxon>
        <taxon>Weeksellaceae</taxon>
    </lineage>
</organism>
<dbReference type="Pfam" id="PF00544">
    <property type="entry name" value="Pectate_lyase_4"/>
    <property type="match status" value="1"/>
</dbReference>
<evidence type="ECO:0000259" key="4">
    <source>
        <dbReference type="SMART" id="SM00656"/>
    </source>
</evidence>
<dbReference type="Gene3D" id="2.160.20.10">
    <property type="entry name" value="Single-stranded right-handed beta-helix, Pectin lyase-like"/>
    <property type="match status" value="1"/>
</dbReference>
<dbReference type="InterPro" id="IPR012334">
    <property type="entry name" value="Pectin_lyas_fold"/>
</dbReference>
<reference evidence="6" key="1">
    <citation type="journal article" date="2019" name="Int. J. Syst. Evol. Microbiol.">
        <title>The Global Catalogue of Microorganisms (GCM) 10K type strain sequencing project: providing services to taxonomists for standard genome sequencing and annotation.</title>
        <authorList>
            <consortium name="The Broad Institute Genomics Platform"/>
            <consortium name="The Broad Institute Genome Sequencing Center for Infectious Disease"/>
            <person name="Wu L."/>
            <person name="Ma J."/>
        </authorList>
    </citation>
    <scope>NUCLEOTIDE SEQUENCE [LARGE SCALE GENOMIC DNA]</scope>
    <source>
        <strain evidence="6">CGMCC 1.7656</strain>
    </source>
</reference>
<accession>A0ABQ2NG07</accession>
<name>A0ABQ2NG07_9FLAO</name>
<gene>
    <name evidence="5" type="ORF">GCM10010992_04410</name>
</gene>
<dbReference type="InterPro" id="IPR045032">
    <property type="entry name" value="PEL"/>
</dbReference>
<dbReference type="InterPro" id="IPR026444">
    <property type="entry name" value="Secre_tail"/>
</dbReference>
<dbReference type="InterPro" id="IPR002022">
    <property type="entry name" value="Pec_lyase"/>
</dbReference>
<sequence>MKNIFFVVIFFFNILTFGQSYFFNSPEGFGSATTGGGNATPVIVTNYIDLKSNMTNTDAKVILVSGEILIPSGQPISAVIKNKTIIGLPGAKLINENQSNPGAGIIYLKSGSNNIIIRNLIFVGPGAYDINGQDNLTSDGCTNLWVDHCEFQDGQDGNFDIKGLSDNVTVSWCKFTYLKPAKAGGSGGSSDHRYSDLLGSNSNDYPSDGHYSITFQSCYWADGCKERMPRARNAELHIVNCYYKTGVTSSLAIGLGGGAQNTTCYVQNTHFAQIGTAYKNYNSTDGGTVSINFDNCLGSVPSNVGTVNAPSYTYSTMPVSEVASRVSDATCGAGATLQVNTSGIVTQGTCTNLSTNEVTNNVVNVYPTLVKNNLTFYFKNKLFEDVNIEIYSINGQKLISLNKTSSSEKTIIVNIENLKNGVYLYQIKNKDYFTRGKFIKQ</sequence>
<keyword evidence="3" id="KW-0119">Carbohydrate metabolism</keyword>
<comment type="subcellular location">
    <subcellularLocation>
        <location evidence="3">Secreted</location>
    </subcellularLocation>
</comment>
<dbReference type="Proteomes" id="UP000620064">
    <property type="component" value="Unassembled WGS sequence"/>
</dbReference>
<evidence type="ECO:0000313" key="5">
    <source>
        <dbReference type="EMBL" id="GGP01956.1"/>
    </source>
</evidence>
<dbReference type="EMBL" id="BMLV01000001">
    <property type="protein sequence ID" value="GGP01956.1"/>
    <property type="molecule type" value="Genomic_DNA"/>
</dbReference>
<dbReference type="SMART" id="SM00656">
    <property type="entry name" value="Amb_all"/>
    <property type="match status" value="1"/>
</dbReference>
<evidence type="ECO:0000256" key="2">
    <source>
        <dbReference type="ARBA" id="ARBA00023239"/>
    </source>
</evidence>
<evidence type="ECO:0000256" key="1">
    <source>
        <dbReference type="ARBA" id="ARBA00022729"/>
    </source>
</evidence>
<comment type="caution">
    <text evidence="5">The sequence shown here is derived from an EMBL/GenBank/DDBJ whole genome shotgun (WGS) entry which is preliminary data.</text>
</comment>
<keyword evidence="1" id="KW-0732">Signal</keyword>
<dbReference type="Pfam" id="PF18962">
    <property type="entry name" value="Por_Secre_tail"/>
    <property type="match status" value="1"/>
</dbReference>
<dbReference type="NCBIfam" id="TIGR04183">
    <property type="entry name" value="Por_Secre_tail"/>
    <property type="match status" value="1"/>
</dbReference>
<comment type="similarity">
    <text evidence="3">Belongs to the polysaccharide lyase 1 family.</text>
</comment>
<keyword evidence="3" id="KW-0964">Secreted</keyword>
<feature type="domain" description="Pectate lyase" evidence="4">
    <location>
        <begin position="37"/>
        <end position="277"/>
    </location>
</feature>
<dbReference type="PANTHER" id="PTHR31683">
    <property type="entry name" value="PECTATE LYASE 18-RELATED"/>
    <property type="match status" value="1"/>
</dbReference>
<keyword evidence="2 3" id="KW-0456">Lyase</keyword>
<dbReference type="PANTHER" id="PTHR31683:SF18">
    <property type="entry name" value="PECTATE LYASE 21-RELATED"/>
    <property type="match status" value="1"/>
</dbReference>
<evidence type="ECO:0000313" key="6">
    <source>
        <dbReference type="Proteomes" id="UP000620064"/>
    </source>
</evidence>
<proteinExistence type="inferred from homology"/>
<dbReference type="SUPFAM" id="SSF51126">
    <property type="entry name" value="Pectin lyase-like"/>
    <property type="match status" value="1"/>
</dbReference>